<dbReference type="GO" id="GO:0005524">
    <property type="term" value="F:ATP binding"/>
    <property type="evidence" value="ECO:0007669"/>
    <property type="project" value="InterPro"/>
</dbReference>
<dbReference type="Pfam" id="PF06293">
    <property type="entry name" value="Kdo"/>
    <property type="match status" value="2"/>
</dbReference>
<dbReference type="InterPro" id="IPR000719">
    <property type="entry name" value="Prot_kinase_dom"/>
</dbReference>
<evidence type="ECO:0000313" key="2">
    <source>
        <dbReference type="EMBL" id="ACV37435.1"/>
    </source>
</evidence>
<dbReference type="EMBL" id="CP001715">
    <property type="protein sequence ID" value="ACV37435.1"/>
    <property type="molecule type" value="Genomic_DNA"/>
</dbReference>
<gene>
    <name evidence="2" type="ordered locus">CAP2UW1_4193</name>
</gene>
<dbReference type="Gene3D" id="1.10.510.10">
    <property type="entry name" value="Transferase(Phosphotransferase) domain 1"/>
    <property type="match status" value="1"/>
</dbReference>
<proteinExistence type="predicted"/>
<reference evidence="2" key="1">
    <citation type="submission" date="2009-08" db="EMBL/GenBank/DDBJ databases">
        <authorList>
            <consortium name="US DOE Joint Genome Institute"/>
            <person name="Lucas S."/>
            <person name="Copeland A."/>
            <person name="Lapidus A."/>
            <person name="Glavina del Rio T."/>
            <person name="Dalin E."/>
            <person name="Tice H."/>
            <person name="Bruce D."/>
            <person name="Barry K."/>
            <person name="Pitluck S."/>
            <person name="Lowry S."/>
            <person name="Larimer F."/>
            <person name="Land M."/>
            <person name="Hauser L."/>
            <person name="Kyrpides N."/>
            <person name="Ivanova N."/>
            <person name="McMahon K.D."/>
            <person name="Hugenholtz P."/>
        </authorList>
    </citation>
    <scope>NUCLEOTIDE SEQUENCE</scope>
    <source>
        <strain evidence="2">UW-1</strain>
    </source>
</reference>
<organism evidence="2">
    <name type="scientific">Accumulibacter regalis</name>
    <dbReference type="NCBI Taxonomy" id="522306"/>
    <lineage>
        <taxon>Bacteria</taxon>
        <taxon>Pseudomonadati</taxon>
        <taxon>Pseudomonadota</taxon>
        <taxon>Betaproteobacteria</taxon>
        <taxon>Candidatus Accumulibacter</taxon>
    </lineage>
</organism>
<dbReference type="InterPro" id="IPR011009">
    <property type="entry name" value="Kinase-like_dom_sf"/>
</dbReference>
<dbReference type="KEGG" id="app:CAP2UW1_4193"/>
<dbReference type="PROSITE" id="PS50011">
    <property type="entry name" value="PROTEIN_KINASE_DOM"/>
    <property type="match status" value="1"/>
</dbReference>
<accession>C7RPD8</accession>
<dbReference type="eggNOG" id="COG1718">
    <property type="taxonomic scope" value="Bacteria"/>
</dbReference>
<dbReference type="AlphaFoldDB" id="C7RPD8"/>
<feature type="domain" description="Protein kinase" evidence="1">
    <location>
        <begin position="288"/>
        <end position="478"/>
    </location>
</feature>
<evidence type="ECO:0000259" key="1">
    <source>
        <dbReference type="PROSITE" id="PS50011"/>
    </source>
</evidence>
<dbReference type="GO" id="GO:0004672">
    <property type="term" value="F:protein kinase activity"/>
    <property type="evidence" value="ECO:0007669"/>
    <property type="project" value="InterPro"/>
</dbReference>
<sequence>MTSPKPTSAAELRTAGRHPALPFRVFLVDGRELSMLSLLRVLPGKRIVGEAQLDGCRVLAKLFIGTRGERHWRQECAGLAALAEAGVATPPLVAAVAMAGGGYALMTAFLDRAEDLAECWARVTRRAPGDGEALAVLAPALSLLGRLHAAGLVQEDLHLGNFLRHDGSVFLVDGDGVRVLTHGQAVPRARACANLAVLLAQLPPVWDRQMAALLPAYIAGSGTSPPDLPALAEQVARVRAWRLGDFLAKSIRDCTLFAVERSATRFSAVVRAQAEPLASLLAAPDCAIDAGSRLKDGGTTTVARVVAAGRVLLIKRYNLKDLRHAFGRLWRPSRAWHSWREAHRLRFLGIATPEPLALIEERVGPLRRRAWLISEFCAGPSLLSHLAADREPSEDEATAILALFESMCRQRISHGDLKATNLLWDAGQVMVIDLDAVVQHRSAAAHARAWRRDRARLLRNWPAGSLLHRWLDQHLPAA</sequence>
<protein>
    <recommendedName>
        <fullName evidence="1">Protein kinase domain-containing protein</fullName>
    </recommendedName>
</protein>
<dbReference type="SUPFAM" id="SSF56112">
    <property type="entry name" value="Protein kinase-like (PK-like)"/>
    <property type="match status" value="2"/>
</dbReference>
<reference evidence="2" key="2">
    <citation type="submission" date="2009-09" db="EMBL/GenBank/DDBJ databases">
        <title>Complete sequence of chromosome of Candidatus Accumulibacter phosphatis clade IIA str. UW-1.</title>
        <authorList>
            <consortium name="US DOE Joint Genome Institute"/>
            <person name="Martin H.G."/>
            <person name="Ivanova N."/>
            <person name="Kunin V."/>
            <person name="Warnecke F."/>
            <person name="Barry K."/>
            <person name="He S."/>
            <person name="Salamov A."/>
            <person name="Szeto E."/>
            <person name="Dalin E."/>
            <person name="Pangilinan J.L."/>
            <person name="Lapidus A."/>
            <person name="Lowry S."/>
            <person name="Kyrpides N.C."/>
            <person name="McMahon K.D."/>
            <person name="Hugenholtz P."/>
        </authorList>
    </citation>
    <scope>NUCLEOTIDE SEQUENCE [LARGE SCALE GENOMIC DNA]</scope>
    <source>
        <strain evidence="2">UW-1</strain>
    </source>
</reference>
<dbReference type="OrthoDB" id="8532943at2"/>
<dbReference type="eggNOG" id="COG0515">
    <property type="taxonomic scope" value="Bacteria"/>
</dbReference>
<dbReference type="STRING" id="522306.CAP2UW1_4193"/>
<dbReference type="HOGENOM" id="CLU_044338_0_0_4"/>
<name>C7RPD8_ACCRE</name>